<organism evidence="1 2">
    <name type="scientific">Streptomyces polychromogenes</name>
    <dbReference type="NCBI Taxonomy" id="67342"/>
    <lineage>
        <taxon>Bacteria</taxon>
        <taxon>Bacillati</taxon>
        <taxon>Actinomycetota</taxon>
        <taxon>Actinomycetes</taxon>
        <taxon>Kitasatosporales</taxon>
        <taxon>Streptomycetaceae</taxon>
        <taxon>Streptomyces</taxon>
    </lineage>
</organism>
<sequence length="92" mass="10207">MGEIPWTIERICEALGSPDLAQRFLGEINRAPAHEILSVFARWERIAKDTLLAVERAHGLAQFDERGEELPGEWVDATPRILDGTRAARGAA</sequence>
<protein>
    <submittedName>
        <fullName evidence="1">Uncharacterized protein</fullName>
    </submittedName>
</protein>
<comment type="caution">
    <text evidence="1">The sequence shown here is derived from an EMBL/GenBank/DDBJ whole genome shotgun (WGS) entry which is preliminary data.</text>
</comment>
<reference evidence="1 2" key="1">
    <citation type="journal article" date="2019" name="Int. J. Syst. Evol. Microbiol.">
        <title>The Global Catalogue of Microorganisms (GCM) 10K type strain sequencing project: providing services to taxonomists for standard genome sequencing and annotation.</title>
        <authorList>
            <consortium name="The Broad Institute Genomics Platform"/>
            <consortium name="The Broad Institute Genome Sequencing Center for Infectious Disease"/>
            <person name="Wu L."/>
            <person name="Ma J."/>
        </authorList>
    </citation>
    <scope>NUCLEOTIDE SEQUENCE [LARGE SCALE GENOMIC DNA]</scope>
    <source>
        <strain evidence="1 2">JCM 4505</strain>
    </source>
</reference>
<evidence type="ECO:0000313" key="2">
    <source>
        <dbReference type="Proteomes" id="UP001501867"/>
    </source>
</evidence>
<name>A0ABN0VGV5_9ACTN</name>
<dbReference type="RefSeq" id="WP_344162076.1">
    <property type="nucleotide sequence ID" value="NZ_BAAABV010000021.1"/>
</dbReference>
<proteinExistence type="predicted"/>
<dbReference type="Proteomes" id="UP001501867">
    <property type="component" value="Unassembled WGS sequence"/>
</dbReference>
<keyword evidence="2" id="KW-1185">Reference proteome</keyword>
<accession>A0ABN0VGV5</accession>
<gene>
    <name evidence="1" type="ORF">GCM10010302_43710</name>
</gene>
<evidence type="ECO:0000313" key="1">
    <source>
        <dbReference type="EMBL" id="GAA0300402.1"/>
    </source>
</evidence>
<dbReference type="EMBL" id="BAAABV010000021">
    <property type="protein sequence ID" value="GAA0300402.1"/>
    <property type="molecule type" value="Genomic_DNA"/>
</dbReference>